<dbReference type="EMBL" id="JAIVFL010000001">
    <property type="protein sequence ID" value="MCI4675244.1"/>
    <property type="molecule type" value="Genomic_DNA"/>
</dbReference>
<reference evidence="2" key="1">
    <citation type="journal article" date="2022" name="ISME J.">
        <title>Identification of active gaseous-alkane degraders at natural gas seeps.</title>
        <authorList>
            <person name="Farhan Ul Haque M."/>
            <person name="Hernandez M."/>
            <person name="Crombie A.T."/>
            <person name="Murrell J.C."/>
        </authorList>
    </citation>
    <scope>NUCLEOTIDE SEQUENCE</scope>
    <source>
        <strain evidence="2">ANDR5</strain>
    </source>
</reference>
<comment type="caution">
    <text evidence="2">The sequence shown here is derived from an EMBL/GenBank/DDBJ whole genome shotgun (WGS) entry which is preliminary data.</text>
</comment>
<dbReference type="Pfam" id="PF14032">
    <property type="entry name" value="PknH_C"/>
    <property type="match status" value="1"/>
</dbReference>
<evidence type="ECO:0000313" key="2">
    <source>
        <dbReference type="EMBL" id="MCI4675244.1"/>
    </source>
</evidence>
<keyword evidence="3" id="KW-1185">Reference proteome</keyword>
<evidence type="ECO:0000313" key="3">
    <source>
        <dbReference type="Proteomes" id="UP001139068"/>
    </source>
</evidence>
<feature type="domain" description="PknH-like extracellular" evidence="1">
    <location>
        <begin position="2"/>
        <end position="114"/>
    </location>
</feature>
<accession>A0ABS9YWP6</accession>
<evidence type="ECO:0000259" key="1">
    <source>
        <dbReference type="Pfam" id="PF14032"/>
    </source>
</evidence>
<organism evidence="2 3">
    <name type="scientific">Candidatus Mycolicibacterium alkanivorans</name>
    <dbReference type="NCBI Taxonomy" id="2954114"/>
    <lineage>
        <taxon>Bacteria</taxon>
        <taxon>Bacillati</taxon>
        <taxon>Actinomycetota</taxon>
        <taxon>Actinomycetes</taxon>
        <taxon>Mycobacteriales</taxon>
        <taxon>Mycobacteriaceae</taxon>
        <taxon>Mycolicibacterium</taxon>
    </lineage>
</organism>
<dbReference type="InterPro" id="IPR026954">
    <property type="entry name" value="PknH-like_Extracell"/>
</dbReference>
<proteinExistence type="predicted"/>
<dbReference type="Proteomes" id="UP001139068">
    <property type="component" value="Unassembled WGS sequence"/>
</dbReference>
<name>A0ABS9YWP6_9MYCO</name>
<gene>
    <name evidence="2" type="ORF">K9U37_10255</name>
</gene>
<dbReference type="Gene3D" id="3.40.1000.70">
    <property type="entry name" value="PknH-like extracellular domain"/>
    <property type="match status" value="1"/>
</dbReference>
<dbReference type="InterPro" id="IPR038232">
    <property type="entry name" value="PknH-like_Extracell_sf"/>
</dbReference>
<protein>
    <submittedName>
        <fullName evidence="2">Sensor domain-containing protein</fullName>
    </submittedName>
</protein>
<sequence>MVQFCSEAEAQRMFGEFVIRWKACRGTTVTTYLHNANNAELYQKVTDVRVDGPVLSATVINSDNQQDAEFPTERALGITGDCIVDVDVAVTGGTPAQRKPAGRAVNLATAMLGRVR</sequence>